<dbReference type="GO" id="GO:0005739">
    <property type="term" value="C:mitochondrion"/>
    <property type="evidence" value="ECO:0007669"/>
    <property type="project" value="TreeGrafter"/>
</dbReference>
<dbReference type="SUPFAM" id="SSF53067">
    <property type="entry name" value="Actin-like ATPase domain"/>
    <property type="match status" value="2"/>
</dbReference>
<accession>U4LIY8</accession>
<dbReference type="GO" id="GO:0005536">
    <property type="term" value="F:D-glucose binding"/>
    <property type="evidence" value="ECO:0007669"/>
    <property type="project" value="InterPro"/>
</dbReference>
<dbReference type="GO" id="GO:0006013">
    <property type="term" value="P:mannose metabolic process"/>
    <property type="evidence" value="ECO:0007669"/>
    <property type="project" value="TreeGrafter"/>
</dbReference>
<comment type="similarity">
    <text evidence="1 6">Belongs to the hexokinase family.</text>
</comment>
<organism evidence="9 10">
    <name type="scientific">Pyronema omphalodes (strain CBS 100304)</name>
    <name type="common">Pyronema confluens</name>
    <dbReference type="NCBI Taxonomy" id="1076935"/>
    <lineage>
        <taxon>Eukaryota</taxon>
        <taxon>Fungi</taxon>
        <taxon>Dikarya</taxon>
        <taxon>Ascomycota</taxon>
        <taxon>Pezizomycotina</taxon>
        <taxon>Pezizomycetes</taxon>
        <taxon>Pezizales</taxon>
        <taxon>Pyronemataceae</taxon>
        <taxon>Pyronema</taxon>
    </lineage>
</organism>
<dbReference type="PANTHER" id="PTHR19443:SF29">
    <property type="entry name" value="PHOSPHOTRANSFERASE"/>
    <property type="match status" value="1"/>
</dbReference>
<dbReference type="Gene3D" id="3.30.420.40">
    <property type="match status" value="1"/>
</dbReference>
<evidence type="ECO:0000313" key="10">
    <source>
        <dbReference type="Proteomes" id="UP000018144"/>
    </source>
</evidence>
<keyword evidence="3 6" id="KW-0547">Nucleotide-binding</keyword>
<dbReference type="InterPro" id="IPR022673">
    <property type="entry name" value="Hexokinase_C"/>
</dbReference>
<evidence type="ECO:0000256" key="6">
    <source>
        <dbReference type="RuleBase" id="RU362007"/>
    </source>
</evidence>
<name>U4LIY8_PYROM</name>
<dbReference type="PROSITE" id="PS51748">
    <property type="entry name" value="HEXOKINASE_2"/>
    <property type="match status" value="1"/>
</dbReference>
<protein>
    <recommendedName>
        <fullName evidence="6">Phosphotransferase</fullName>
        <ecNumber evidence="6">2.7.1.-</ecNumber>
    </recommendedName>
</protein>
<dbReference type="Gene3D" id="3.40.367.20">
    <property type="match status" value="1"/>
</dbReference>
<evidence type="ECO:0000256" key="5">
    <source>
        <dbReference type="ARBA" id="ARBA00022840"/>
    </source>
</evidence>
<dbReference type="eggNOG" id="KOG1369">
    <property type="taxonomic scope" value="Eukaryota"/>
</dbReference>
<keyword evidence="5 6" id="KW-0067">ATP-binding</keyword>
<keyword evidence="6" id="KW-0324">Glycolysis</keyword>
<evidence type="ECO:0000256" key="1">
    <source>
        <dbReference type="ARBA" id="ARBA00009225"/>
    </source>
</evidence>
<dbReference type="Pfam" id="PF03727">
    <property type="entry name" value="Hexokinase_2"/>
    <property type="match status" value="1"/>
</dbReference>
<dbReference type="UniPathway" id="UPA00109">
    <property type="reaction ID" value="UER00180"/>
</dbReference>
<dbReference type="OMA" id="HYPHYKE"/>
<evidence type="ECO:0000313" key="9">
    <source>
        <dbReference type="EMBL" id="CCX12269.1"/>
    </source>
</evidence>
<dbReference type="GO" id="GO:0005829">
    <property type="term" value="C:cytosol"/>
    <property type="evidence" value="ECO:0007669"/>
    <property type="project" value="TreeGrafter"/>
</dbReference>
<evidence type="ECO:0000256" key="3">
    <source>
        <dbReference type="ARBA" id="ARBA00022741"/>
    </source>
</evidence>
<dbReference type="GO" id="GO:0004340">
    <property type="term" value="F:glucokinase activity"/>
    <property type="evidence" value="ECO:0007669"/>
    <property type="project" value="TreeGrafter"/>
</dbReference>
<reference evidence="9 10" key="1">
    <citation type="journal article" date="2013" name="PLoS Genet.">
        <title>The genome and development-dependent transcriptomes of Pyronema confluens: a window into fungal evolution.</title>
        <authorList>
            <person name="Traeger S."/>
            <person name="Altegoer F."/>
            <person name="Freitag M."/>
            <person name="Gabaldon T."/>
            <person name="Kempken F."/>
            <person name="Kumar A."/>
            <person name="Marcet-Houben M."/>
            <person name="Poggeler S."/>
            <person name="Stajich J.E."/>
            <person name="Nowrousian M."/>
        </authorList>
    </citation>
    <scope>NUCLEOTIDE SEQUENCE [LARGE SCALE GENOMIC DNA]</scope>
    <source>
        <strain evidence="10">CBS 100304</strain>
        <tissue evidence="9">Vegetative mycelium</tissue>
    </source>
</reference>
<dbReference type="Pfam" id="PF00349">
    <property type="entry name" value="Hexokinase_1"/>
    <property type="match status" value="1"/>
</dbReference>
<evidence type="ECO:0000256" key="4">
    <source>
        <dbReference type="ARBA" id="ARBA00022777"/>
    </source>
</evidence>
<dbReference type="GO" id="GO:0006096">
    <property type="term" value="P:glycolytic process"/>
    <property type="evidence" value="ECO:0007669"/>
    <property type="project" value="UniProtKB-UniPathway"/>
</dbReference>
<dbReference type="InterPro" id="IPR022672">
    <property type="entry name" value="Hexokinase_N"/>
</dbReference>
<dbReference type="InterPro" id="IPR001312">
    <property type="entry name" value="Hexokinase"/>
</dbReference>
<keyword evidence="4 6" id="KW-0418">Kinase</keyword>
<keyword evidence="10" id="KW-1185">Reference proteome</keyword>
<dbReference type="GO" id="GO:0008865">
    <property type="term" value="F:fructokinase activity"/>
    <property type="evidence" value="ECO:0007669"/>
    <property type="project" value="TreeGrafter"/>
</dbReference>
<feature type="domain" description="Hexokinase C-terminal" evidence="8">
    <location>
        <begin position="203"/>
        <end position="424"/>
    </location>
</feature>
<dbReference type="EMBL" id="HF935693">
    <property type="protein sequence ID" value="CCX12269.1"/>
    <property type="molecule type" value="Genomic_DNA"/>
</dbReference>
<gene>
    <name evidence="9" type="ORF">PCON_11863</name>
</gene>
<dbReference type="InterPro" id="IPR043129">
    <property type="entry name" value="ATPase_NBD"/>
</dbReference>
<proteinExistence type="inferred from homology"/>
<dbReference type="OrthoDB" id="419537at2759"/>
<dbReference type="GO" id="GO:0006006">
    <property type="term" value="P:glucose metabolic process"/>
    <property type="evidence" value="ECO:0007669"/>
    <property type="project" value="TreeGrafter"/>
</dbReference>
<dbReference type="EC" id="2.7.1.-" evidence="6"/>
<dbReference type="PRINTS" id="PR00475">
    <property type="entry name" value="HEXOKINASE"/>
</dbReference>
<evidence type="ECO:0000259" key="7">
    <source>
        <dbReference type="Pfam" id="PF00349"/>
    </source>
</evidence>
<dbReference type="STRING" id="1076935.U4LIY8"/>
<dbReference type="GO" id="GO:0001678">
    <property type="term" value="P:intracellular glucose homeostasis"/>
    <property type="evidence" value="ECO:0007669"/>
    <property type="project" value="InterPro"/>
</dbReference>
<feature type="domain" description="Hexokinase N-terminal" evidence="7">
    <location>
        <begin position="7"/>
        <end position="196"/>
    </location>
</feature>
<dbReference type="CDD" id="cd24000">
    <property type="entry name" value="ASKHA_NBD_HK"/>
    <property type="match status" value="1"/>
</dbReference>
<sequence>MVATAPEEFLVCRDNIEEIGANFAECFKKLAWDSKDQFITTPIHALPTGNETGTFLALDLGGTNLRVAVIQLLGSPSHGTLIIEQKRSEIPAHFKCASAEDLFSWVGDCINDVLNSYLENSAVTQKPSIMKMGVTFSFPCEQSSHSKAILMPMGKGFTFKRTRDLATLLLSHEYCIPVEIIAITNDSVATLLSVAYIHPGAAAGIIAGTGTNATCLVPASDLSESKQPKEGKAVLCNTEWSINGTLPPVEKYRTAADIALGNASEKPGFQPLEEMISGRYMREIVRLSMGEDIGPEYKEPYSLPGETCSSVEACTEWTEAAKFLPSGWNKEKVTRFMEIAKAVSERSAVLLAAATYGLMKFNGAVEKSKGGELVIGWTGSVLEKHCGYQKRYQQALDQLLGDEVKAVLVEAQEGGIVGAAVLAGMVMEGTT</sequence>
<dbReference type="Proteomes" id="UP000018144">
    <property type="component" value="Unassembled WGS sequence"/>
</dbReference>
<evidence type="ECO:0000256" key="2">
    <source>
        <dbReference type="ARBA" id="ARBA00022679"/>
    </source>
</evidence>
<dbReference type="AlphaFoldDB" id="U4LIY8"/>
<dbReference type="PANTHER" id="PTHR19443">
    <property type="entry name" value="HEXOKINASE"/>
    <property type="match status" value="1"/>
</dbReference>
<keyword evidence="2 6" id="KW-0808">Transferase</keyword>
<dbReference type="GO" id="GO:0005524">
    <property type="term" value="F:ATP binding"/>
    <property type="evidence" value="ECO:0007669"/>
    <property type="project" value="UniProtKB-UniRule"/>
</dbReference>
<evidence type="ECO:0000259" key="8">
    <source>
        <dbReference type="Pfam" id="PF03727"/>
    </source>
</evidence>
<dbReference type="GO" id="GO:0019158">
    <property type="term" value="F:mannokinase activity"/>
    <property type="evidence" value="ECO:0007669"/>
    <property type="project" value="TreeGrafter"/>
</dbReference>